<comment type="caution">
    <text evidence="5">The sequence shown here is derived from an EMBL/GenBank/DDBJ whole genome shotgun (WGS) entry which is preliminary data.</text>
</comment>
<name>A0A3N1Y2L2_9GAMM</name>
<dbReference type="InterPro" id="IPR017896">
    <property type="entry name" value="4Fe4S_Fe-S-bd"/>
</dbReference>
<dbReference type="Proteomes" id="UP000276634">
    <property type="component" value="Unassembled WGS sequence"/>
</dbReference>
<feature type="domain" description="4Fe-4S ferredoxin-type" evidence="4">
    <location>
        <begin position="328"/>
        <end position="356"/>
    </location>
</feature>
<feature type="domain" description="4Fe-4S ferredoxin-type" evidence="4">
    <location>
        <begin position="250"/>
        <end position="280"/>
    </location>
</feature>
<gene>
    <name evidence="5" type="ORF">EDC57_1969</name>
</gene>
<sequence>MRDTLHHLSREGLAALFARLREAGYAVHGPRVEQGAVVLGPLASVEDLPRGVVDHQEPGRYRLERTGSARLFDHAAPAQGLRRYTFAPREVLWRSRPEGAGWRFEPAPPEAEPVAVLGVRACDLAALALQDRHFLGGPRPDPHYRARREALFLVGVDCARPAETCFCAATGDGPAVEAGADLRLTELESGFLVAAGSARGEALLARLPVRPATPAEEAERRRQIEAARRAQRRGLPEGVAALLTERLEHSRYEFTGLRCLACGNCTLVCPTCFCHGEREEPQLDGTSLRVREWDGCFAEGHGYIAGCQLRPRPRERYRQWIVHKLGNWQLQYGRSGCVGCGRCITWCPAGIDLTREAAAIAEGEF</sequence>
<protein>
    <submittedName>
        <fullName evidence="5">4Fe-4S dicluster protein</fullName>
    </submittedName>
</protein>
<keyword evidence="2" id="KW-0408">Iron</keyword>
<evidence type="ECO:0000256" key="3">
    <source>
        <dbReference type="ARBA" id="ARBA00023014"/>
    </source>
</evidence>
<dbReference type="SUPFAM" id="SSF46548">
    <property type="entry name" value="alpha-helical ferredoxin"/>
    <property type="match status" value="1"/>
</dbReference>
<dbReference type="PROSITE" id="PS51379">
    <property type="entry name" value="4FE4S_FER_2"/>
    <property type="match status" value="2"/>
</dbReference>
<dbReference type="GO" id="GO:0046872">
    <property type="term" value="F:metal ion binding"/>
    <property type="evidence" value="ECO:0007669"/>
    <property type="project" value="UniProtKB-KW"/>
</dbReference>
<evidence type="ECO:0000256" key="1">
    <source>
        <dbReference type="ARBA" id="ARBA00022723"/>
    </source>
</evidence>
<dbReference type="PROSITE" id="PS00198">
    <property type="entry name" value="4FE4S_FER_1"/>
    <property type="match status" value="1"/>
</dbReference>
<dbReference type="Pfam" id="PF17179">
    <property type="entry name" value="Fer4_22"/>
    <property type="match status" value="1"/>
</dbReference>
<dbReference type="EMBL" id="RJVI01000002">
    <property type="protein sequence ID" value="ROR32758.1"/>
    <property type="molecule type" value="Genomic_DNA"/>
</dbReference>
<keyword evidence="1" id="KW-0479">Metal-binding</keyword>
<organism evidence="5 6">
    <name type="scientific">Inmirania thermothiophila</name>
    <dbReference type="NCBI Taxonomy" id="1750597"/>
    <lineage>
        <taxon>Bacteria</taxon>
        <taxon>Pseudomonadati</taxon>
        <taxon>Pseudomonadota</taxon>
        <taxon>Gammaproteobacteria</taxon>
        <taxon>Chromatiales</taxon>
        <taxon>Ectothiorhodospiraceae</taxon>
        <taxon>Inmirania</taxon>
    </lineage>
</organism>
<dbReference type="GO" id="GO:0051536">
    <property type="term" value="F:iron-sulfur cluster binding"/>
    <property type="evidence" value="ECO:0007669"/>
    <property type="project" value="UniProtKB-KW"/>
</dbReference>
<keyword evidence="3" id="KW-0411">Iron-sulfur</keyword>
<dbReference type="AlphaFoldDB" id="A0A3N1Y2L2"/>
<accession>A0A3N1Y2L2</accession>
<keyword evidence="6" id="KW-1185">Reference proteome</keyword>
<dbReference type="PANTHER" id="PTHR40447:SF1">
    <property type="entry name" value="ANAEROBIC SULFITE REDUCTASE SUBUNIT A"/>
    <property type="match status" value="1"/>
</dbReference>
<evidence type="ECO:0000313" key="5">
    <source>
        <dbReference type="EMBL" id="ROR32758.1"/>
    </source>
</evidence>
<proteinExistence type="predicted"/>
<dbReference type="PANTHER" id="PTHR40447">
    <property type="entry name" value="ANAEROBIC SULFITE REDUCTASE SUBUNIT A"/>
    <property type="match status" value="1"/>
</dbReference>
<dbReference type="OrthoDB" id="9795302at2"/>
<evidence type="ECO:0000259" key="4">
    <source>
        <dbReference type="PROSITE" id="PS51379"/>
    </source>
</evidence>
<reference evidence="5 6" key="1">
    <citation type="submission" date="2018-11" db="EMBL/GenBank/DDBJ databases">
        <title>Genomic Encyclopedia of Type Strains, Phase IV (KMG-IV): sequencing the most valuable type-strain genomes for metagenomic binning, comparative biology and taxonomic classification.</title>
        <authorList>
            <person name="Goeker M."/>
        </authorList>
    </citation>
    <scope>NUCLEOTIDE SEQUENCE [LARGE SCALE GENOMIC DNA]</scope>
    <source>
        <strain evidence="5 6">DSM 100275</strain>
    </source>
</reference>
<evidence type="ECO:0000256" key="2">
    <source>
        <dbReference type="ARBA" id="ARBA00023004"/>
    </source>
</evidence>
<dbReference type="RefSeq" id="WP_123401662.1">
    <property type="nucleotide sequence ID" value="NZ_RJVI01000002.1"/>
</dbReference>
<evidence type="ECO:0000313" key="6">
    <source>
        <dbReference type="Proteomes" id="UP000276634"/>
    </source>
</evidence>
<dbReference type="InterPro" id="IPR017900">
    <property type="entry name" value="4Fe4S_Fe_S_CS"/>
</dbReference>